<dbReference type="InterPro" id="IPR027379">
    <property type="entry name" value="CLS_N"/>
</dbReference>
<dbReference type="OrthoDB" id="5125307at2"/>
<dbReference type="Proteomes" id="UP000241118">
    <property type="component" value="Unassembled WGS sequence"/>
</dbReference>
<evidence type="ECO:0000313" key="8">
    <source>
        <dbReference type="EMBL" id="PSL57331.1"/>
    </source>
</evidence>
<proteinExistence type="predicted"/>
<evidence type="ECO:0000256" key="6">
    <source>
        <dbReference type="SAM" id="Phobius"/>
    </source>
</evidence>
<dbReference type="EMBL" id="PYAX01000002">
    <property type="protein sequence ID" value="PSL57331.1"/>
    <property type="molecule type" value="Genomic_DNA"/>
</dbReference>
<keyword evidence="5 6" id="KW-0472">Membrane</keyword>
<evidence type="ECO:0000259" key="7">
    <source>
        <dbReference type="Pfam" id="PF13396"/>
    </source>
</evidence>
<comment type="caution">
    <text evidence="8">The sequence shown here is derived from an EMBL/GenBank/DDBJ whole genome shotgun (WGS) entry which is preliminary data.</text>
</comment>
<evidence type="ECO:0000256" key="2">
    <source>
        <dbReference type="ARBA" id="ARBA00022475"/>
    </source>
</evidence>
<evidence type="ECO:0000256" key="1">
    <source>
        <dbReference type="ARBA" id="ARBA00004651"/>
    </source>
</evidence>
<keyword evidence="9" id="KW-1185">Reference proteome</keyword>
<reference evidence="8 9" key="1">
    <citation type="submission" date="2018-03" db="EMBL/GenBank/DDBJ databases">
        <title>Genomic Encyclopedia of Type Strains, Phase III (KMG-III): the genomes of soil and plant-associated and newly described type strains.</title>
        <authorList>
            <person name="Whitman W."/>
        </authorList>
    </citation>
    <scope>NUCLEOTIDE SEQUENCE [LARGE SCALE GENOMIC DNA]</scope>
    <source>
        <strain evidence="8 9">CGMCC 4.7097</strain>
    </source>
</reference>
<dbReference type="AlphaFoldDB" id="A0A2P8IFT7"/>
<comment type="subcellular location">
    <subcellularLocation>
        <location evidence="1">Cell membrane</location>
        <topology evidence="1">Multi-pass membrane protein</topology>
    </subcellularLocation>
</comment>
<name>A0A2P8IFT7_SACCR</name>
<evidence type="ECO:0000256" key="4">
    <source>
        <dbReference type="ARBA" id="ARBA00022989"/>
    </source>
</evidence>
<dbReference type="Pfam" id="PF13396">
    <property type="entry name" value="PLDc_N"/>
    <property type="match status" value="1"/>
</dbReference>
<evidence type="ECO:0000256" key="3">
    <source>
        <dbReference type="ARBA" id="ARBA00022692"/>
    </source>
</evidence>
<feature type="domain" description="Cardiolipin synthase N-terminal" evidence="7">
    <location>
        <begin position="29"/>
        <end position="70"/>
    </location>
</feature>
<evidence type="ECO:0000256" key="5">
    <source>
        <dbReference type="ARBA" id="ARBA00023136"/>
    </source>
</evidence>
<sequence>MKRHKTWLEMTSAQRRGILALSAVEVLLAGAAWADLARRPAEAVHGRKRWWAVAIAVNFVGPLAYFRWGRKGHAARPHRAKERCRRHEPGTAAVVRVSSRSSRLCRRAPGARFGAELVLSSPS</sequence>
<evidence type="ECO:0000313" key="9">
    <source>
        <dbReference type="Proteomes" id="UP000241118"/>
    </source>
</evidence>
<organism evidence="8 9">
    <name type="scientific">Saccharothrix carnea</name>
    <dbReference type="NCBI Taxonomy" id="1280637"/>
    <lineage>
        <taxon>Bacteria</taxon>
        <taxon>Bacillati</taxon>
        <taxon>Actinomycetota</taxon>
        <taxon>Actinomycetes</taxon>
        <taxon>Pseudonocardiales</taxon>
        <taxon>Pseudonocardiaceae</taxon>
        <taxon>Saccharothrix</taxon>
    </lineage>
</organism>
<protein>
    <submittedName>
        <fullName evidence="8">Phospholipase D-like protein</fullName>
    </submittedName>
</protein>
<keyword evidence="2" id="KW-1003">Cell membrane</keyword>
<accession>A0A2P8IFT7</accession>
<keyword evidence="3 6" id="KW-0812">Transmembrane</keyword>
<feature type="transmembrane region" description="Helical" evidence="6">
    <location>
        <begin position="50"/>
        <end position="68"/>
    </location>
</feature>
<dbReference type="RefSeq" id="WP_106614293.1">
    <property type="nucleotide sequence ID" value="NZ_PYAX01000002.1"/>
</dbReference>
<keyword evidence="4 6" id="KW-1133">Transmembrane helix</keyword>
<gene>
    <name evidence="8" type="ORF">B0I31_102309</name>
</gene>
<dbReference type="GO" id="GO:0005886">
    <property type="term" value="C:plasma membrane"/>
    <property type="evidence" value="ECO:0007669"/>
    <property type="project" value="UniProtKB-SubCell"/>
</dbReference>